<dbReference type="InterPro" id="IPR050236">
    <property type="entry name" value="Ser_Thr_kinase_AGC"/>
</dbReference>
<dbReference type="EMBL" id="JAKROA010000002">
    <property type="protein sequence ID" value="KAL5110795.1"/>
    <property type="molecule type" value="Genomic_DNA"/>
</dbReference>
<dbReference type="InterPro" id="IPR011009">
    <property type="entry name" value="Kinase-like_dom_sf"/>
</dbReference>
<evidence type="ECO:0000256" key="11">
    <source>
        <dbReference type="SAM" id="MobiDB-lite"/>
    </source>
</evidence>
<feature type="region of interest" description="Disordered" evidence="11">
    <location>
        <begin position="271"/>
        <end position="309"/>
    </location>
</feature>
<evidence type="ECO:0000256" key="5">
    <source>
        <dbReference type="ARBA" id="ARBA00022741"/>
    </source>
</evidence>
<dbReference type="EC" id="2.7.11.1" evidence="1"/>
<feature type="region of interest" description="Disordered" evidence="11">
    <location>
        <begin position="219"/>
        <end position="247"/>
    </location>
</feature>
<evidence type="ECO:0000256" key="10">
    <source>
        <dbReference type="ARBA" id="ARBA00048679"/>
    </source>
</evidence>
<gene>
    <name evidence="13" type="ORF">TcWFU_008416</name>
</gene>
<dbReference type="Gene3D" id="1.10.510.10">
    <property type="entry name" value="Transferase(Phosphotransferase) domain 1"/>
    <property type="match status" value="2"/>
</dbReference>
<feature type="domain" description="Protein kinase" evidence="12">
    <location>
        <begin position="26"/>
        <end position="624"/>
    </location>
</feature>
<feature type="compositionally biased region" description="Polar residues" evidence="11">
    <location>
        <begin position="298"/>
        <end position="308"/>
    </location>
</feature>
<comment type="catalytic activity">
    <reaction evidence="9">
        <text>L-threonyl-[protein] + ATP = O-phospho-L-threonyl-[protein] + ADP + H(+)</text>
        <dbReference type="Rhea" id="RHEA:46608"/>
        <dbReference type="Rhea" id="RHEA-COMP:11060"/>
        <dbReference type="Rhea" id="RHEA-COMP:11605"/>
        <dbReference type="ChEBI" id="CHEBI:15378"/>
        <dbReference type="ChEBI" id="CHEBI:30013"/>
        <dbReference type="ChEBI" id="CHEBI:30616"/>
        <dbReference type="ChEBI" id="CHEBI:61977"/>
        <dbReference type="ChEBI" id="CHEBI:456216"/>
        <dbReference type="EC" id="2.7.11.1"/>
    </reaction>
</comment>
<evidence type="ECO:0000256" key="7">
    <source>
        <dbReference type="ARBA" id="ARBA00022840"/>
    </source>
</evidence>
<accession>A0ABR4QMB7</accession>
<dbReference type="InterPro" id="IPR000719">
    <property type="entry name" value="Prot_kinase_dom"/>
</dbReference>
<proteinExistence type="predicted"/>
<evidence type="ECO:0000256" key="6">
    <source>
        <dbReference type="ARBA" id="ARBA00022777"/>
    </source>
</evidence>
<evidence type="ECO:0000313" key="14">
    <source>
        <dbReference type="Proteomes" id="UP001651158"/>
    </source>
</evidence>
<dbReference type="PROSITE" id="PS00108">
    <property type="entry name" value="PROTEIN_KINASE_ST"/>
    <property type="match status" value="1"/>
</dbReference>
<evidence type="ECO:0000256" key="3">
    <source>
        <dbReference type="ARBA" id="ARBA00022527"/>
    </source>
</evidence>
<dbReference type="Proteomes" id="UP001651158">
    <property type="component" value="Unassembled WGS sequence"/>
</dbReference>
<name>A0ABR4QMB7_9CEST</name>
<evidence type="ECO:0000256" key="2">
    <source>
        <dbReference type="ARBA" id="ARBA00022148"/>
    </source>
</evidence>
<evidence type="ECO:0000256" key="9">
    <source>
        <dbReference type="ARBA" id="ARBA00047899"/>
    </source>
</evidence>
<dbReference type="GO" id="GO:0016301">
    <property type="term" value="F:kinase activity"/>
    <property type="evidence" value="ECO:0007669"/>
    <property type="project" value="UniProtKB-KW"/>
</dbReference>
<feature type="compositionally biased region" description="Polar residues" evidence="11">
    <location>
        <begin position="219"/>
        <end position="230"/>
    </location>
</feature>
<sequence length="676" mass="75181">MPILFSKRLSVNAIVFFQAAPSISDFIILKPISRGTYGKVFLGTKKKNKNQLYAIKVVSKSAMCKKNLVGQVTAERNALAVSKCPYIVHLYYSLQTKNYVYLIMEYLIGGDLKSLIMMAGYLDERHASLYLAEMVIAVKYLHEHGIIHRDLKPDNILITAKGHLKLTDFGLSSVSWSKALSPADVLYTPSATYMPQAFFRTPGQIISLTTDLSFKSAQMTESSDTSSDPQLISYRPPNANKLPRGRSLSFPSVDNTVSLTTRFLSDDLEPLKHRRPLRTPSSPISSIGGKNDHYDDQLGSQLPRSSSPIHCRYKAPSNLRRAFSAVKLHWPSNNVLASFPSAHSLEAASDNHAEIIQDGNKENVPDTLGFVFKTPSRPPRKAAKTRTPATISFDHIGQRKHITSADFNNAMCLSQLNPSKPPTFGKDSTPLEAQMTPLRPPRSLRPRSNLVTSKATGRARGIKLDPRICKTRHLPLALRPAGAPYDPLNSAIFHYEPPKLSSSSTVPHLRSARVLGTPEYLAPELLTFQHCQQAADNPAVDWWALGVILFEMLTGVSPFADDSLEEIFDHIVKMDIPWPNSEETQLGEGGGISPHAEDLIRGLLEREPSRRLETAEKIEQHAFFTQVGPWSNLQNVTMPFVPCPDDDADTCYFELRNTARSYRITYSGCDLRTGKL</sequence>
<keyword evidence="14" id="KW-1185">Reference proteome</keyword>
<dbReference type="PANTHER" id="PTHR24356">
    <property type="entry name" value="SERINE/THREONINE-PROTEIN KINASE"/>
    <property type="match status" value="1"/>
</dbReference>
<protein>
    <recommendedName>
        <fullName evidence="2">Serine/threonine-protein kinase greatwall</fullName>
        <ecNumber evidence="1">2.7.11.1</ecNumber>
    </recommendedName>
    <alternativeName>
        <fullName evidence="8">Microtubule-associated serine/threonine-protein kinase-like</fullName>
    </alternativeName>
</protein>
<dbReference type="PROSITE" id="PS50011">
    <property type="entry name" value="PROTEIN_KINASE_DOM"/>
    <property type="match status" value="1"/>
</dbReference>
<dbReference type="Gene3D" id="3.30.200.20">
    <property type="entry name" value="Phosphorylase Kinase, domain 1"/>
    <property type="match status" value="1"/>
</dbReference>
<dbReference type="Pfam" id="PF00069">
    <property type="entry name" value="Pkinase"/>
    <property type="match status" value="2"/>
</dbReference>
<dbReference type="PANTHER" id="PTHR24356:SF1">
    <property type="entry name" value="SERINE_THREONINE-PROTEIN KINASE GREATWALL"/>
    <property type="match status" value="1"/>
</dbReference>
<keyword evidence="6 13" id="KW-0418">Kinase</keyword>
<evidence type="ECO:0000313" key="13">
    <source>
        <dbReference type="EMBL" id="KAL5110795.1"/>
    </source>
</evidence>
<evidence type="ECO:0000256" key="1">
    <source>
        <dbReference type="ARBA" id="ARBA00012513"/>
    </source>
</evidence>
<keyword evidence="3" id="KW-0723">Serine/threonine-protein kinase</keyword>
<dbReference type="SMART" id="SM00220">
    <property type="entry name" value="S_TKc"/>
    <property type="match status" value="1"/>
</dbReference>
<dbReference type="SUPFAM" id="SSF56112">
    <property type="entry name" value="Protein kinase-like (PK-like)"/>
    <property type="match status" value="1"/>
</dbReference>
<organism evidence="13 14">
    <name type="scientific">Taenia crassiceps</name>
    <dbReference type="NCBI Taxonomy" id="6207"/>
    <lineage>
        <taxon>Eukaryota</taxon>
        <taxon>Metazoa</taxon>
        <taxon>Spiralia</taxon>
        <taxon>Lophotrochozoa</taxon>
        <taxon>Platyhelminthes</taxon>
        <taxon>Cestoda</taxon>
        <taxon>Eucestoda</taxon>
        <taxon>Cyclophyllidea</taxon>
        <taxon>Taeniidae</taxon>
        <taxon>Taenia</taxon>
    </lineage>
</organism>
<comment type="caution">
    <text evidence="13">The sequence shown here is derived from an EMBL/GenBank/DDBJ whole genome shotgun (WGS) entry which is preliminary data.</text>
</comment>
<keyword evidence="5" id="KW-0547">Nucleotide-binding</keyword>
<comment type="catalytic activity">
    <reaction evidence="10">
        <text>L-seryl-[protein] + ATP = O-phospho-L-seryl-[protein] + ADP + H(+)</text>
        <dbReference type="Rhea" id="RHEA:17989"/>
        <dbReference type="Rhea" id="RHEA-COMP:9863"/>
        <dbReference type="Rhea" id="RHEA-COMP:11604"/>
        <dbReference type="ChEBI" id="CHEBI:15378"/>
        <dbReference type="ChEBI" id="CHEBI:29999"/>
        <dbReference type="ChEBI" id="CHEBI:30616"/>
        <dbReference type="ChEBI" id="CHEBI:83421"/>
        <dbReference type="ChEBI" id="CHEBI:456216"/>
        <dbReference type="EC" id="2.7.11.1"/>
    </reaction>
</comment>
<keyword evidence="7" id="KW-0067">ATP-binding</keyword>
<keyword evidence="4" id="KW-0808">Transferase</keyword>
<dbReference type="InterPro" id="IPR008271">
    <property type="entry name" value="Ser/Thr_kinase_AS"/>
</dbReference>
<evidence type="ECO:0000259" key="12">
    <source>
        <dbReference type="PROSITE" id="PS50011"/>
    </source>
</evidence>
<evidence type="ECO:0000256" key="8">
    <source>
        <dbReference type="ARBA" id="ARBA00033099"/>
    </source>
</evidence>
<reference evidence="13 14" key="1">
    <citation type="journal article" date="2022" name="Front. Cell. Infect. Microbiol.">
        <title>The Genomes of Two Strains of Taenia crassiceps the Animal Model for the Study of Human Cysticercosis.</title>
        <authorList>
            <person name="Bobes R.J."/>
            <person name="Estrada K."/>
            <person name="Rios-Valencia D.G."/>
            <person name="Calderon-Gallegos A."/>
            <person name="de la Torre P."/>
            <person name="Carrero J.C."/>
            <person name="Sanchez-Flores A."/>
            <person name="Laclette J.P."/>
        </authorList>
    </citation>
    <scope>NUCLEOTIDE SEQUENCE [LARGE SCALE GENOMIC DNA]</scope>
    <source>
        <strain evidence="13">WFUcys</strain>
    </source>
</reference>
<evidence type="ECO:0000256" key="4">
    <source>
        <dbReference type="ARBA" id="ARBA00022679"/>
    </source>
</evidence>